<reference evidence="2 3" key="1">
    <citation type="journal article" date="2018" name="ISME J.">
        <title>Involvement of Burkholderiaceae and sulfurous volatiles in disease-suppressive soils.</title>
        <authorList>
            <person name="Carrion V.J."/>
            <person name="Cordovez V."/>
            <person name="Tyc O."/>
            <person name="Etalo D.W."/>
            <person name="de Bruijn I."/>
            <person name="de Jager V.C."/>
            <person name="Medema M.H."/>
            <person name="Eberl L."/>
            <person name="Raaijmakers J.M."/>
        </authorList>
    </citation>
    <scope>NUCLEOTIDE SEQUENCE [LARGE SCALE GENOMIC DNA]</scope>
    <source>
        <strain evidence="3">mHSR5</strain>
    </source>
</reference>
<dbReference type="Proteomes" id="UP000253104">
    <property type="component" value="Chromosome mHSR5_B"/>
</dbReference>
<dbReference type="EMBL" id="CP024903">
    <property type="protein sequence ID" value="AXF22677.1"/>
    <property type="molecule type" value="Genomic_DNA"/>
</dbReference>
<evidence type="ECO:0000313" key="2">
    <source>
        <dbReference type="EMBL" id="AXF22677.1"/>
    </source>
</evidence>
<accession>A0A2Z5N1P7</accession>
<evidence type="ECO:0000313" key="3">
    <source>
        <dbReference type="Proteomes" id="UP000253104"/>
    </source>
</evidence>
<feature type="transmembrane region" description="Helical" evidence="1">
    <location>
        <begin position="428"/>
        <end position="451"/>
    </location>
</feature>
<organism evidence="2 3">
    <name type="scientific">Burkholderia pyrrocinia</name>
    <name type="common">Pseudomonas pyrrocinia</name>
    <dbReference type="NCBI Taxonomy" id="60550"/>
    <lineage>
        <taxon>Bacteria</taxon>
        <taxon>Pseudomonadati</taxon>
        <taxon>Pseudomonadota</taxon>
        <taxon>Betaproteobacteria</taxon>
        <taxon>Burkholderiales</taxon>
        <taxon>Burkholderiaceae</taxon>
        <taxon>Burkholderia</taxon>
        <taxon>Burkholderia cepacia complex</taxon>
    </lineage>
</organism>
<proteinExistence type="predicted"/>
<dbReference type="RefSeq" id="WP_114179109.1">
    <property type="nucleotide sequence ID" value="NZ_CP024903.1"/>
</dbReference>
<keyword evidence="1" id="KW-0472">Membrane</keyword>
<feature type="transmembrane region" description="Helical" evidence="1">
    <location>
        <begin position="21"/>
        <end position="43"/>
    </location>
</feature>
<dbReference type="AlphaFoldDB" id="A0A2Z5N1P7"/>
<dbReference type="OrthoDB" id="9005031at2"/>
<evidence type="ECO:0000256" key="1">
    <source>
        <dbReference type="SAM" id="Phobius"/>
    </source>
</evidence>
<sequence length="469" mass="51828">MSVTWTEPDIAECEYGKPPSIWWCVIAFVVVQIAGIVITILTWEQGKSVISGTFFVRALLLPLFIWGAVTAVIYTNYEEWIARVDRWNYLCRCKCARWKRWARSHVAILGSVALTPEPELAERLVGLEGRAPMNPGKIMALPETEASAGVSRIGQVIERLIAPFAARVMRLAPVHTFEVMLHSEDESDINELQAVWRKLALSDLAKLRWAPLDAKTARIEQWFDADLHSGFRLVLGCQLHREGKEPVCSEAAVAILLASPAVLDTFERKLKPQARLFRPISVPPDSVTDAVDVLLAAEQTTRGRIRHMWSSGLSRQGRHATSGAIKDARLNLAEHDVDGAIGKPGPVNGLLLQALAAQMVEHGQGVQLIASPDSQRVMLNLLGTQVTPVPHVGSGHARMLRLSTTIGVTCCIVFFVFLLDMASASAGWFWGCLAAFVLLFPLQIGGAMLTCREVEEDFHRKLRRSPEQV</sequence>
<gene>
    <name evidence="2" type="ORF">CUJ89_19360</name>
</gene>
<protein>
    <submittedName>
        <fullName evidence="2">Uncharacterized protein</fullName>
    </submittedName>
</protein>
<keyword evidence="1" id="KW-0812">Transmembrane</keyword>
<name>A0A2Z5N1P7_BURPY</name>
<feature type="transmembrane region" description="Helical" evidence="1">
    <location>
        <begin position="402"/>
        <end position="422"/>
    </location>
</feature>
<keyword evidence="1" id="KW-1133">Transmembrane helix</keyword>
<feature type="transmembrane region" description="Helical" evidence="1">
    <location>
        <begin position="55"/>
        <end position="77"/>
    </location>
</feature>